<dbReference type="CDD" id="cd10551">
    <property type="entry name" value="PsrB"/>
    <property type="match status" value="1"/>
</dbReference>
<reference evidence="2 3" key="1">
    <citation type="submission" date="2020-03" db="EMBL/GenBank/DDBJ databases">
        <title>Metabolic flexibility allows generalist bacteria to become dominant in a frequently disturbed ecosystem.</title>
        <authorList>
            <person name="Chen Y.-J."/>
            <person name="Leung P.M."/>
            <person name="Bay S.K."/>
            <person name="Hugenholtz P."/>
            <person name="Kessler A.J."/>
            <person name="Shelley G."/>
            <person name="Waite D.W."/>
            <person name="Cook P.L."/>
            <person name="Greening C."/>
        </authorList>
    </citation>
    <scope>NUCLEOTIDE SEQUENCE [LARGE SCALE GENOMIC DNA]</scope>
    <source>
        <strain evidence="2">SS_bin_28</strain>
    </source>
</reference>
<name>A0A7Y2ED88_UNCEI</name>
<evidence type="ECO:0000259" key="1">
    <source>
        <dbReference type="PROSITE" id="PS51379"/>
    </source>
</evidence>
<feature type="non-terminal residue" evidence="2">
    <location>
        <position position="1"/>
    </location>
</feature>
<dbReference type="EMBL" id="JABDJR010000556">
    <property type="protein sequence ID" value="NNF07845.1"/>
    <property type="molecule type" value="Genomic_DNA"/>
</dbReference>
<accession>A0A7Y2ED88</accession>
<dbReference type="AlphaFoldDB" id="A0A7Y2ED88"/>
<feature type="domain" description="4Fe-4S ferredoxin-type" evidence="1">
    <location>
        <begin position="1"/>
        <end position="24"/>
    </location>
</feature>
<dbReference type="PROSITE" id="PS51379">
    <property type="entry name" value="4FE4S_FER_2"/>
    <property type="match status" value="2"/>
</dbReference>
<organism evidence="2 3">
    <name type="scientific">Eiseniibacteriota bacterium</name>
    <dbReference type="NCBI Taxonomy" id="2212470"/>
    <lineage>
        <taxon>Bacteria</taxon>
        <taxon>Candidatus Eiseniibacteriota</taxon>
    </lineage>
</organism>
<dbReference type="InterPro" id="IPR017896">
    <property type="entry name" value="4Fe4S_Fe-S-bd"/>
</dbReference>
<dbReference type="PANTHER" id="PTHR42783">
    <property type="entry name" value="GLUTAMATE SYNTHASE [NADPH] SMALL CHAIN"/>
    <property type="match status" value="1"/>
</dbReference>
<proteinExistence type="predicted"/>
<protein>
    <submittedName>
        <fullName evidence="2">4Fe-4S dicluster domain-containing protein</fullName>
    </submittedName>
</protein>
<dbReference type="Gene3D" id="3.30.70.20">
    <property type="match status" value="2"/>
</dbReference>
<evidence type="ECO:0000313" key="2">
    <source>
        <dbReference type="EMBL" id="NNF07845.1"/>
    </source>
</evidence>
<dbReference type="SUPFAM" id="SSF54862">
    <property type="entry name" value="4Fe-4S ferredoxins"/>
    <property type="match status" value="1"/>
</dbReference>
<gene>
    <name evidence="2" type="ORF">HKN21_13865</name>
</gene>
<feature type="domain" description="4Fe-4S ferredoxin-type" evidence="1">
    <location>
        <begin position="48"/>
        <end position="79"/>
    </location>
</feature>
<dbReference type="Pfam" id="PF12838">
    <property type="entry name" value="Fer4_7"/>
    <property type="match status" value="2"/>
</dbReference>
<dbReference type="PANTHER" id="PTHR42783:SF3">
    <property type="entry name" value="GLUTAMATE SYNTHASE [NADPH] SMALL CHAIN-RELATED"/>
    <property type="match status" value="1"/>
</dbReference>
<dbReference type="Proteomes" id="UP000547674">
    <property type="component" value="Unassembled WGS sequence"/>
</dbReference>
<sequence>TCTGCNACVVSCQSENNVPTVGKEEVINGREMHWIRMDRYFVGDEDNPEAVQQPVVCMQCENAPCEAVCPVNATAHSDEGLNDMVYNRCIGTRYCSNNCPYKVRRFNFFDWNKEMEEIEMMGKNPNVTVRMRGVMEKCTYCTQRISKARIASKIEDRPIADGEIVTACQQVCPTDSIVFGNINDPDSQVSKLKAQTRDYQMLKWLNTEPRTSYLARLRNPNPELEEA</sequence>
<comment type="caution">
    <text evidence="2">The sequence shown here is derived from an EMBL/GenBank/DDBJ whole genome shotgun (WGS) entry which is preliminary data.</text>
</comment>
<evidence type="ECO:0000313" key="3">
    <source>
        <dbReference type="Proteomes" id="UP000547674"/>
    </source>
</evidence>